<feature type="compositionally biased region" description="Basic and acidic residues" evidence="1">
    <location>
        <begin position="1"/>
        <end position="12"/>
    </location>
</feature>
<dbReference type="AlphaFoldDB" id="A0A9D3UGR1"/>
<evidence type="ECO:0000313" key="3">
    <source>
        <dbReference type="Proteomes" id="UP000828251"/>
    </source>
</evidence>
<sequence>MDTHKTYSERTVKGAHSIGSQESKEACDISSQESKGVHMEGTVNSNMQLGMVHMSNMPEAYSEC</sequence>
<gene>
    <name evidence="2" type="ORF">J1N35_041892</name>
</gene>
<reference evidence="2 3" key="1">
    <citation type="journal article" date="2021" name="Plant Biotechnol. J.">
        <title>Multi-omics assisted identification of the key and species-specific regulatory components of drought-tolerant mechanisms in Gossypium stocksii.</title>
        <authorList>
            <person name="Yu D."/>
            <person name="Ke L."/>
            <person name="Zhang D."/>
            <person name="Wu Y."/>
            <person name="Sun Y."/>
            <person name="Mei J."/>
            <person name="Sun J."/>
            <person name="Sun Y."/>
        </authorList>
    </citation>
    <scope>NUCLEOTIDE SEQUENCE [LARGE SCALE GENOMIC DNA]</scope>
    <source>
        <strain evidence="3">cv. E1</strain>
        <tissue evidence="2">Leaf</tissue>
    </source>
</reference>
<name>A0A9D3UGR1_9ROSI</name>
<dbReference type="Proteomes" id="UP000828251">
    <property type="component" value="Unassembled WGS sequence"/>
</dbReference>
<comment type="caution">
    <text evidence="2">The sequence shown here is derived from an EMBL/GenBank/DDBJ whole genome shotgun (WGS) entry which is preliminary data.</text>
</comment>
<accession>A0A9D3UGR1</accession>
<protein>
    <submittedName>
        <fullName evidence="2">Uncharacterized protein</fullName>
    </submittedName>
</protein>
<proteinExistence type="predicted"/>
<feature type="region of interest" description="Disordered" evidence="1">
    <location>
        <begin position="1"/>
        <end position="37"/>
    </location>
</feature>
<organism evidence="2 3">
    <name type="scientific">Gossypium stocksii</name>
    <dbReference type="NCBI Taxonomy" id="47602"/>
    <lineage>
        <taxon>Eukaryota</taxon>
        <taxon>Viridiplantae</taxon>
        <taxon>Streptophyta</taxon>
        <taxon>Embryophyta</taxon>
        <taxon>Tracheophyta</taxon>
        <taxon>Spermatophyta</taxon>
        <taxon>Magnoliopsida</taxon>
        <taxon>eudicotyledons</taxon>
        <taxon>Gunneridae</taxon>
        <taxon>Pentapetalae</taxon>
        <taxon>rosids</taxon>
        <taxon>malvids</taxon>
        <taxon>Malvales</taxon>
        <taxon>Malvaceae</taxon>
        <taxon>Malvoideae</taxon>
        <taxon>Gossypium</taxon>
    </lineage>
</organism>
<keyword evidence="3" id="KW-1185">Reference proteome</keyword>
<dbReference type="EMBL" id="JAIQCV010000012">
    <property type="protein sequence ID" value="KAH1040149.1"/>
    <property type="molecule type" value="Genomic_DNA"/>
</dbReference>
<evidence type="ECO:0000256" key="1">
    <source>
        <dbReference type="SAM" id="MobiDB-lite"/>
    </source>
</evidence>
<evidence type="ECO:0000313" key="2">
    <source>
        <dbReference type="EMBL" id="KAH1040149.1"/>
    </source>
</evidence>